<proteinExistence type="predicted"/>
<reference evidence="1 2" key="1">
    <citation type="submission" date="2020-02" db="EMBL/GenBank/DDBJ databases">
        <authorList>
            <person name="Brisse S."/>
        </authorList>
    </citation>
    <scope>NUCLEOTIDE SEQUENCE [LARGE SCALE GENOMIC DNA]</scope>
    <source>
        <strain evidence="1">CIP107547</strain>
    </source>
</reference>
<evidence type="ECO:0000313" key="1">
    <source>
        <dbReference type="EMBL" id="CAB0617145.1"/>
    </source>
</evidence>
<dbReference type="GeneID" id="29421907"/>
<accession>A0A2T1BR63</accession>
<organism evidence="1 2">
    <name type="scientific">Corynebacterium diphtheriae</name>
    <dbReference type="NCBI Taxonomy" id="1717"/>
    <lineage>
        <taxon>Bacteria</taxon>
        <taxon>Bacillati</taxon>
        <taxon>Actinomycetota</taxon>
        <taxon>Actinomycetes</taxon>
        <taxon>Mycobacteriales</taxon>
        <taxon>Corynebacteriaceae</taxon>
        <taxon>Corynebacterium</taxon>
    </lineage>
</organism>
<dbReference type="Proteomes" id="UP000480222">
    <property type="component" value="Unassembled WGS sequence"/>
</dbReference>
<comment type="caution">
    <text evidence="1">The sequence shown here is derived from an EMBL/GenBank/DDBJ whole genome shotgun (WGS) entry which is preliminary data.</text>
</comment>
<dbReference type="AlphaFoldDB" id="A0A2T1BR63"/>
<dbReference type="SMR" id="A0A2T1BR63"/>
<dbReference type="Gene3D" id="2.30.110.10">
    <property type="entry name" value="Electron Transport, Fmn-binding Protein, Chain A"/>
    <property type="match status" value="1"/>
</dbReference>
<evidence type="ECO:0000313" key="2">
    <source>
        <dbReference type="Proteomes" id="UP000480222"/>
    </source>
</evidence>
<gene>
    <name evidence="1" type="ORF">CIP107547_02067</name>
</gene>
<dbReference type="InterPro" id="IPR024747">
    <property type="entry name" value="Pyridox_Oxase-rel"/>
</dbReference>
<dbReference type="EMBL" id="CADDAV010000024">
    <property type="protein sequence ID" value="CAB0617145.1"/>
    <property type="molecule type" value="Genomic_DNA"/>
</dbReference>
<dbReference type="KEGG" id="cdip:ERS451417_01874"/>
<dbReference type="RefSeq" id="WP_010935394.1">
    <property type="nucleotide sequence ID" value="NZ_CAJDXW010000020.1"/>
</dbReference>
<dbReference type="OrthoDB" id="7062584at2"/>
<protein>
    <submittedName>
        <fullName evidence="1">Pyridoxamine 5'-phosphate oxidase family protein</fullName>
    </submittedName>
</protein>
<dbReference type="KEGG" id="cdi:DIP1874"/>
<dbReference type="Pfam" id="PF12900">
    <property type="entry name" value="Pyridox_ox_2"/>
    <property type="match status" value="1"/>
</dbReference>
<dbReference type="SUPFAM" id="SSF50475">
    <property type="entry name" value="FMN-binding split barrel"/>
    <property type="match status" value="1"/>
</dbReference>
<name>A0A2T1BR63_CORDP</name>
<dbReference type="InterPro" id="IPR012349">
    <property type="entry name" value="Split_barrel_FMN-bd"/>
</dbReference>
<sequence>MMGIMSDPITILDSSDSLSRLSSESVGRLVVHRKDDLDIFPVNFVLDYSAEQPRVYFRTAEGTKLFSVNLNSDVLFEVDRFDDAEGWSVVLKGNAYVVRDTEEARHADTLGLKPWLPTLKYNFVRIDVREVSGRAFVFGEEPERY</sequence>